<evidence type="ECO:0000256" key="1">
    <source>
        <dbReference type="SAM" id="Phobius"/>
    </source>
</evidence>
<evidence type="ECO:0000313" key="2">
    <source>
        <dbReference type="EMBL" id="MBB6431296.1"/>
    </source>
</evidence>
<comment type="caution">
    <text evidence="2">The sequence shown here is derived from an EMBL/GenBank/DDBJ whole genome shotgun (WGS) entry which is preliminary data.</text>
</comment>
<name>A0A7X0LM55_9BACT</name>
<dbReference type="RefSeq" id="WP_184678775.1">
    <property type="nucleotide sequence ID" value="NZ_JACHGY010000001.1"/>
</dbReference>
<dbReference type="Proteomes" id="UP000541810">
    <property type="component" value="Unassembled WGS sequence"/>
</dbReference>
<evidence type="ECO:0000313" key="3">
    <source>
        <dbReference type="Proteomes" id="UP000541810"/>
    </source>
</evidence>
<feature type="transmembrane region" description="Helical" evidence="1">
    <location>
        <begin position="20"/>
        <end position="38"/>
    </location>
</feature>
<sequence length="247" mass="26431">MKREFYVGYLPVPKGIRGRLLVLLPVLLVAGVLIAGLIPAQQNDPGTGSWDLSQADAYTGLLIAEPYPAVLTAADDGLQTILLVSQGKTGVRDRVASHAGQRVTVRGNVVERDGRAMLTLLDNESGIEAADGEPSVATPDAEPEGRFQLIGQIIDPKCYLGAMKPGEGKIHKACATLCIKGGIPPMFLTKTPGDERKLYLLTDSEGQAVFDSIEPYIADPISAEGTIEQHGDLAWFKIDATTIQRLQ</sequence>
<proteinExistence type="predicted"/>
<dbReference type="AlphaFoldDB" id="A0A7X0LM55"/>
<keyword evidence="1" id="KW-0472">Membrane</keyword>
<organism evidence="2 3">
    <name type="scientific">Algisphaera agarilytica</name>
    <dbReference type="NCBI Taxonomy" id="1385975"/>
    <lineage>
        <taxon>Bacteria</taxon>
        <taxon>Pseudomonadati</taxon>
        <taxon>Planctomycetota</taxon>
        <taxon>Phycisphaerae</taxon>
        <taxon>Phycisphaerales</taxon>
        <taxon>Phycisphaeraceae</taxon>
        <taxon>Algisphaera</taxon>
    </lineage>
</organism>
<keyword evidence="3" id="KW-1185">Reference proteome</keyword>
<keyword evidence="1" id="KW-0812">Transmembrane</keyword>
<gene>
    <name evidence="2" type="ORF">HNQ40_003102</name>
</gene>
<reference evidence="2 3" key="1">
    <citation type="submission" date="2020-08" db="EMBL/GenBank/DDBJ databases">
        <title>Genomic Encyclopedia of Type Strains, Phase IV (KMG-IV): sequencing the most valuable type-strain genomes for metagenomic binning, comparative biology and taxonomic classification.</title>
        <authorList>
            <person name="Goeker M."/>
        </authorList>
    </citation>
    <scope>NUCLEOTIDE SEQUENCE [LARGE SCALE GENOMIC DNA]</scope>
    <source>
        <strain evidence="2 3">DSM 103725</strain>
    </source>
</reference>
<dbReference type="EMBL" id="JACHGY010000001">
    <property type="protein sequence ID" value="MBB6431296.1"/>
    <property type="molecule type" value="Genomic_DNA"/>
</dbReference>
<protein>
    <submittedName>
        <fullName evidence="2">Uncharacterized protein</fullName>
    </submittedName>
</protein>
<accession>A0A7X0LM55</accession>
<keyword evidence="1" id="KW-1133">Transmembrane helix</keyword>